<dbReference type="Proteomes" id="UP000317572">
    <property type="component" value="Chromosome"/>
</dbReference>
<accession>A0A515CWZ1</accession>
<keyword evidence="1" id="KW-0812">Transmembrane</keyword>
<feature type="transmembrane region" description="Helical" evidence="1">
    <location>
        <begin position="43"/>
        <end position="61"/>
    </location>
</feature>
<feature type="transmembrane region" description="Helical" evidence="1">
    <location>
        <begin position="73"/>
        <end position="99"/>
    </location>
</feature>
<keyword evidence="1" id="KW-0472">Membrane</keyword>
<gene>
    <name evidence="2" type="ORF">EGO53_13180</name>
</gene>
<sequence length="169" mass="18907">MKKYSYPFLFSATIAFLGLVYGVMWWHREVYRITFLSVSTTRYMIVAAMILALFISIYVIGRGAVKSNKHIDYLKFYGGACIVLFFVFAMALITMTYLLPGPVVTYTAAYSYAEGSRKSCSGADVDDPDLGTNIRICHPAGNYAFDNEIFVEKRNNALGSVVMYAMTSP</sequence>
<reference evidence="2 3" key="1">
    <citation type="submission" date="2018-11" db="EMBL/GenBank/DDBJ databases">
        <title>The first complete genome of Serratia liquefaciens isolated from metalophyte plant revel distinctness adaptive mechanisms in an extreme habitat.</title>
        <authorList>
            <person name="Caneschi W.L."/>
            <person name="Sanchez A.B."/>
            <person name="Felestrino E.B."/>
            <person name="Assis R.A.B."/>
            <person name="Lemes C.G.C."/>
            <person name="Cordeiro I.F."/>
            <person name="Fonseca N.P."/>
            <person name="Villa M."/>
            <person name="Vieira I.T."/>
            <person name="Moraes L.A."/>
            <person name="Kamino L.H.Y."/>
            <person name="do Carmo F."/>
            <person name="Garcia C.M."/>
            <person name="Almeida N.F."/>
            <person name="Silva R.S."/>
            <person name="Ferro J.A."/>
            <person name="Ferro M.I.T."/>
            <person name="Varani A.M."/>
            <person name="Ferreira R.M."/>
            <person name="dos Santos V.L."/>
            <person name="Silva U.C."/>
            <person name="Setubal J.C."/>
            <person name="Moreira L.M."/>
        </authorList>
    </citation>
    <scope>NUCLEOTIDE SEQUENCE [LARGE SCALE GENOMIC DNA]</scope>
    <source>
        <strain evidence="2 3">FG3</strain>
    </source>
</reference>
<keyword evidence="1" id="KW-1133">Transmembrane helix</keyword>
<protein>
    <submittedName>
        <fullName evidence="2">Uncharacterized protein</fullName>
    </submittedName>
</protein>
<dbReference type="RefSeq" id="WP_142815469.1">
    <property type="nucleotide sequence ID" value="NZ_CP033893.1"/>
</dbReference>
<proteinExistence type="predicted"/>
<feature type="transmembrane region" description="Helical" evidence="1">
    <location>
        <begin position="7"/>
        <end position="27"/>
    </location>
</feature>
<evidence type="ECO:0000256" key="1">
    <source>
        <dbReference type="SAM" id="Phobius"/>
    </source>
</evidence>
<dbReference type="EMBL" id="CP033893">
    <property type="protein sequence ID" value="QDL32688.1"/>
    <property type="molecule type" value="Genomic_DNA"/>
</dbReference>
<evidence type="ECO:0000313" key="3">
    <source>
        <dbReference type="Proteomes" id="UP000317572"/>
    </source>
</evidence>
<dbReference type="AlphaFoldDB" id="A0A515CWZ1"/>
<organism evidence="2 3">
    <name type="scientific">Serratia liquefaciens</name>
    <dbReference type="NCBI Taxonomy" id="614"/>
    <lineage>
        <taxon>Bacteria</taxon>
        <taxon>Pseudomonadati</taxon>
        <taxon>Pseudomonadota</taxon>
        <taxon>Gammaproteobacteria</taxon>
        <taxon>Enterobacterales</taxon>
        <taxon>Yersiniaceae</taxon>
        <taxon>Serratia</taxon>
    </lineage>
</organism>
<evidence type="ECO:0000313" key="2">
    <source>
        <dbReference type="EMBL" id="QDL32688.1"/>
    </source>
</evidence>
<name>A0A515CWZ1_SERLI</name>